<comment type="caution">
    <text evidence="2">The sequence shown here is derived from an EMBL/GenBank/DDBJ whole genome shotgun (WGS) entry which is preliminary data.</text>
</comment>
<gene>
    <name evidence="2" type="ORF">GCM10020369_12830</name>
</gene>
<dbReference type="EMBL" id="BAAAYN010000006">
    <property type="protein sequence ID" value="GAA3384159.1"/>
    <property type="molecule type" value="Genomic_DNA"/>
</dbReference>
<sequence length="83" mass="9244">MEDGGAQVPTEAQHEPRGEVHGYCLSDQLANAHGEHETSDPHDVRRVAADDAAIDDVRVERREVERREGLEELEQGDSASVRR</sequence>
<evidence type="ECO:0000256" key="1">
    <source>
        <dbReference type="SAM" id="MobiDB-lite"/>
    </source>
</evidence>
<evidence type="ECO:0008006" key="4">
    <source>
        <dbReference type="Google" id="ProtNLM"/>
    </source>
</evidence>
<evidence type="ECO:0000313" key="3">
    <source>
        <dbReference type="Proteomes" id="UP001501676"/>
    </source>
</evidence>
<name>A0ABP6SSE6_9ACTN</name>
<keyword evidence="3" id="KW-1185">Reference proteome</keyword>
<organism evidence="2 3">
    <name type="scientific">Cryptosporangium minutisporangium</name>
    <dbReference type="NCBI Taxonomy" id="113569"/>
    <lineage>
        <taxon>Bacteria</taxon>
        <taxon>Bacillati</taxon>
        <taxon>Actinomycetota</taxon>
        <taxon>Actinomycetes</taxon>
        <taxon>Cryptosporangiales</taxon>
        <taxon>Cryptosporangiaceae</taxon>
        <taxon>Cryptosporangium</taxon>
    </lineage>
</organism>
<accession>A0ABP6SSE6</accession>
<reference evidence="3" key="1">
    <citation type="journal article" date="2019" name="Int. J. Syst. Evol. Microbiol.">
        <title>The Global Catalogue of Microorganisms (GCM) 10K type strain sequencing project: providing services to taxonomists for standard genome sequencing and annotation.</title>
        <authorList>
            <consortium name="The Broad Institute Genomics Platform"/>
            <consortium name="The Broad Institute Genome Sequencing Center for Infectious Disease"/>
            <person name="Wu L."/>
            <person name="Ma J."/>
        </authorList>
    </citation>
    <scope>NUCLEOTIDE SEQUENCE [LARGE SCALE GENOMIC DNA]</scope>
    <source>
        <strain evidence="3">JCM 9458</strain>
    </source>
</reference>
<feature type="region of interest" description="Disordered" evidence="1">
    <location>
        <begin position="1"/>
        <end position="83"/>
    </location>
</feature>
<feature type="compositionally biased region" description="Basic and acidic residues" evidence="1">
    <location>
        <begin position="33"/>
        <end position="70"/>
    </location>
</feature>
<proteinExistence type="predicted"/>
<dbReference type="Proteomes" id="UP001501676">
    <property type="component" value="Unassembled WGS sequence"/>
</dbReference>
<evidence type="ECO:0000313" key="2">
    <source>
        <dbReference type="EMBL" id="GAA3384159.1"/>
    </source>
</evidence>
<protein>
    <recommendedName>
        <fullName evidence="4">DUF2382 domain-containing protein</fullName>
    </recommendedName>
</protein>